<name>A0A2J8A574_9CHLO</name>
<evidence type="ECO:0000256" key="1">
    <source>
        <dbReference type="SAM" id="MobiDB-lite"/>
    </source>
</evidence>
<evidence type="ECO:0000313" key="2">
    <source>
        <dbReference type="EMBL" id="PNH07674.1"/>
    </source>
</evidence>
<feature type="region of interest" description="Disordered" evidence="1">
    <location>
        <begin position="242"/>
        <end position="279"/>
    </location>
</feature>
<feature type="compositionally biased region" description="Gly residues" evidence="1">
    <location>
        <begin position="264"/>
        <end position="277"/>
    </location>
</feature>
<keyword evidence="3" id="KW-1185">Reference proteome</keyword>
<feature type="region of interest" description="Disordered" evidence="1">
    <location>
        <begin position="1"/>
        <end position="40"/>
    </location>
</feature>
<dbReference type="OrthoDB" id="542335at2759"/>
<dbReference type="EMBL" id="PGGS01000167">
    <property type="protein sequence ID" value="PNH07674.1"/>
    <property type="molecule type" value="Genomic_DNA"/>
</dbReference>
<dbReference type="Gene3D" id="3.40.1500.20">
    <property type="match status" value="1"/>
</dbReference>
<evidence type="ECO:0000313" key="3">
    <source>
        <dbReference type="Proteomes" id="UP000236333"/>
    </source>
</evidence>
<gene>
    <name evidence="2" type="ORF">TSOC_005816</name>
</gene>
<sequence>MRPAAAEGAPPGNRSSSSPPPADPRVTATSQPAADGPHGRLDDLRALLLRRGPPELRDAIQSLPGFSQLLGVQGEVLRRVAAALGVRPARMKHTDGEGVLALQSLQPGAAAILLRSYRTPPAAAAAAAAAVAPEPAAPTAAAAPQPAAAPAAAAAASLPAPPPLHSMAQSVACYSMPDEPVRVVLTTTVSPPDDWPTPQLDIEVGGTEESLVFYAGMSPRSALSTDLPYLHRYYVQPPHAVQHTPAVQPQQQDDGEPHVSSSSGKGGDTGGRSGGGLPSFKQLEAEARKEQGFTPFVSRSLWVRAIAAGALCFAVPWQGGQDPQAMEAVRRYTTTLTDIWLAHLLADARIYAGSGEPALDGGPDASGQRARWRQASEVLRNYVRHDPVTSLLYPVYGERQVLQIIETVAGEEAV</sequence>
<comment type="caution">
    <text evidence="2">The sequence shown here is derived from an EMBL/GenBank/DDBJ whole genome shotgun (WGS) entry which is preliminary data.</text>
</comment>
<proteinExistence type="predicted"/>
<dbReference type="AlphaFoldDB" id="A0A2J8A574"/>
<reference evidence="2 3" key="1">
    <citation type="journal article" date="2017" name="Mol. Biol. Evol.">
        <title>The 4-celled Tetrabaena socialis nuclear genome reveals the essential components for genetic control of cell number at the origin of multicellularity in the volvocine lineage.</title>
        <authorList>
            <person name="Featherston J."/>
            <person name="Arakaki Y."/>
            <person name="Hanschen E.R."/>
            <person name="Ferris P.J."/>
            <person name="Michod R.E."/>
            <person name="Olson B.J.S.C."/>
            <person name="Nozaki H."/>
            <person name="Durand P.M."/>
        </authorList>
    </citation>
    <scope>NUCLEOTIDE SEQUENCE [LARGE SCALE GENOMIC DNA]</scope>
    <source>
        <strain evidence="2 3">NIES-571</strain>
    </source>
</reference>
<accession>A0A2J8A574</accession>
<organism evidence="2 3">
    <name type="scientific">Tetrabaena socialis</name>
    <dbReference type="NCBI Taxonomy" id="47790"/>
    <lineage>
        <taxon>Eukaryota</taxon>
        <taxon>Viridiplantae</taxon>
        <taxon>Chlorophyta</taxon>
        <taxon>core chlorophytes</taxon>
        <taxon>Chlorophyceae</taxon>
        <taxon>CS clade</taxon>
        <taxon>Chlamydomonadales</taxon>
        <taxon>Tetrabaenaceae</taxon>
        <taxon>Tetrabaena</taxon>
    </lineage>
</organism>
<protein>
    <submittedName>
        <fullName evidence="2">Uncharacterized protein</fullName>
    </submittedName>
</protein>
<dbReference type="Proteomes" id="UP000236333">
    <property type="component" value="Unassembled WGS sequence"/>
</dbReference>